<dbReference type="PANTHER" id="PTHR47163:SF2">
    <property type="entry name" value="SI:DKEY-17M8.2"/>
    <property type="match status" value="1"/>
</dbReference>
<evidence type="ECO:0000259" key="2">
    <source>
        <dbReference type="Pfam" id="PF12762"/>
    </source>
</evidence>
<dbReference type="InterPro" id="IPR053164">
    <property type="entry name" value="IS1016-like_transposase"/>
</dbReference>
<evidence type="ECO:0000313" key="3">
    <source>
        <dbReference type="EMBL" id="KAG8173384.1"/>
    </source>
</evidence>
<gene>
    <name evidence="3" type="ORF">JTE90_019974</name>
</gene>
<comment type="caution">
    <text evidence="3">The sequence shown here is derived from an EMBL/GenBank/DDBJ whole genome shotgun (WGS) entry which is preliminary data.</text>
</comment>
<dbReference type="InterPro" id="IPR024445">
    <property type="entry name" value="Tnp_ISXO2-like"/>
</dbReference>
<sequence length="187" mass="21705">MTYVVFGMYCREDKEGLFFIVNSRKKVDLWPRVVEHCHPDTTVICTDSAKSYVGVEKLFEEAQHKKVNHSKGEYVQKTDKKNHINSIENQNRILKATILSRKSKKLITQYMALYYYRRTRLQNFDFGKQISLLIEDIRKVYPGPGLTGLTLKHLDDPTPSSTGIEHCPSKGKGNRRQIKNLRKSQSQ</sequence>
<dbReference type="EMBL" id="JAFNEN010001818">
    <property type="protein sequence ID" value="KAG8173384.1"/>
    <property type="molecule type" value="Genomic_DNA"/>
</dbReference>
<name>A0AAV6TP42_9ARAC</name>
<dbReference type="PANTHER" id="PTHR47163">
    <property type="entry name" value="DDE_TNP_IS1595 DOMAIN-CONTAINING PROTEIN"/>
    <property type="match status" value="1"/>
</dbReference>
<reference evidence="3 4" key="1">
    <citation type="journal article" date="2022" name="Nat. Ecol. Evol.">
        <title>A masculinizing supergene underlies an exaggerated male reproductive morph in a spider.</title>
        <authorList>
            <person name="Hendrickx F."/>
            <person name="De Corte Z."/>
            <person name="Sonet G."/>
            <person name="Van Belleghem S.M."/>
            <person name="Kostlbacher S."/>
            <person name="Vangestel C."/>
        </authorList>
    </citation>
    <scope>NUCLEOTIDE SEQUENCE [LARGE SCALE GENOMIC DNA]</scope>
    <source>
        <strain evidence="3">W744_W776</strain>
    </source>
</reference>
<accession>A0AAV6TP42</accession>
<dbReference type="Pfam" id="PF12762">
    <property type="entry name" value="DDE_Tnp_IS1595"/>
    <property type="match status" value="1"/>
</dbReference>
<dbReference type="Proteomes" id="UP000827092">
    <property type="component" value="Unassembled WGS sequence"/>
</dbReference>
<dbReference type="AlphaFoldDB" id="A0AAV6TP42"/>
<organism evidence="3 4">
    <name type="scientific">Oedothorax gibbosus</name>
    <dbReference type="NCBI Taxonomy" id="931172"/>
    <lineage>
        <taxon>Eukaryota</taxon>
        <taxon>Metazoa</taxon>
        <taxon>Ecdysozoa</taxon>
        <taxon>Arthropoda</taxon>
        <taxon>Chelicerata</taxon>
        <taxon>Arachnida</taxon>
        <taxon>Araneae</taxon>
        <taxon>Araneomorphae</taxon>
        <taxon>Entelegynae</taxon>
        <taxon>Araneoidea</taxon>
        <taxon>Linyphiidae</taxon>
        <taxon>Erigoninae</taxon>
        <taxon>Oedothorax</taxon>
    </lineage>
</organism>
<feature type="domain" description="ISXO2-like transposase" evidence="2">
    <location>
        <begin position="4"/>
        <end position="117"/>
    </location>
</feature>
<evidence type="ECO:0000256" key="1">
    <source>
        <dbReference type="SAM" id="MobiDB-lite"/>
    </source>
</evidence>
<evidence type="ECO:0000313" key="4">
    <source>
        <dbReference type="Proteomes" id="UP000827092"/>
    </source>
</evidence>
<feature type="compositionally biased region" description="Basic residues" evidence="1">
    <location>
        <begin position="172"/>
        <end position="187"/>
    </location>
</feature>
<keyword evidence="4" id="KW-1185">Reference proteome</keyword>
<proteinExistence type="predicted"/>
<protein>
    <recommendedName>
        <fullName evidence="2">ISXO2-like transposase domain-containing protein</fullName>
    </recommendedName>
</protein>
<feature type="region of interest" description="Disordered" evidence="1">
    <location>
        <begin position="152"/>
        <end position="187"/>
    </location>
</feature>